<evidence type="ECO:0000256" key="1">
    <source>
        <dbReference type="ARBA" id="ARBA00010944"/>
    </source>
</evidence>
<organism evidence="4 5">
    <name type="scientific">Microbispora rosea</name>
    <dbReference type="NCBI Taxonomy" id="58117"/>
    <lineage>
        <taxon>Bacteria</taxon>
        <taxon>Bacillati</taxon>
        <taxon>Actinomycetota</taxon>
        <taxon>Actinomycetes</taxon>
        <taxon>Streptosporangiales</taxon>
        <taxon>Streptosporangiaceae</taxon>
        <taxon>Microbispora</taxon>
    </lineage>
</organism>
<evidence type="ECO:0000256" key="2">
    <source>
        <dbReference type="RuleBase" id="RU364082"/>
    </source>
</evidence>
<dbReference type="InterPro" id="IPR005913">
    <property type="entry name" value="dTDP_dehydrorham_reduct"/>
</dbReference>
<dbReference type="Proteomes" id="UP000186096">
    <property type="component" value="Unassembled WGS sequence"/>
</dbReference>
<dbReference type="NCBIfam" id="TIGR01214">
    <property type="entry name" value="rmlD"/>
    <property type="match status" value="1"/>
</dbReference>
<dbReference type="GO" id="GO:0005829">
    <property type="term" value="C:cytosol"/>
    <property type="evidence" value="ECO:0007669"/>
    <property type="project" value="TreeGrafter"/>
</dbReference>
<dbReference type="InterPro" id="IPR029903">
    <property type="entry name" value="RmlD-like-bd"/>
</dbReference>
<comment type="pathway">
    <text evidence="2">Carbohydrate biosynthesis; dTDP-L-rhamnose biosynthesis.</text>
</comment>
<dbReference type="STRING" id="58117.SAMN05421833_110118"/>
<dbReference type="PANTHER" id="PTHR10491">
    <property type="entry name" value="DTDP-4-DEHYDRORHAMNOSE REDUCTASE"/>
    <property type="match status" value="1"/>
</dbReference>
<keyword evidence="2" id="KW-0560">Oxidoreductase</keyword>
<keyword evidence="5" id="KW-1185">Reference proteome</keyword>
<dbReference type="RefSeq" id="WP_076435436.1">
    <property type="nucleotide sequence ID" value="NZ_FTNI01000010.1"/>
</dbReference>
<accession>A0A1N7BQM5</accession>
<dbReference type="Gene3D" id="3.40.50.720">
    <property type="entry name" value="NAD(P)-binding Rossmann-like Domain"/>
    <property type="match status" value="1"/>
</dbReference>
<evidence type="ECO:0000313" key="5">
    <source>
        <dbReference type="Proteomes" id="UP000186096"/>
    </source>
</evidence>
<dbReference type="Gene3D" id="3.90.25.10">
    <property type="entry name" value="UDP-galactose 4-epimerase, domain 1"/>
    <property type="match status" value="1"/>
</dbReference>
<dbReference type="EMBL" id="FTNI01000010">
    <property type="protein sequence ID" value="SIR53494.1"/>
    <property type="molecule type" value="Genomic_DNA"/>
</dbReference>
<feature type="domain" description="RmlD-like substrate binding" evidence="3">
    <location>
        <begin position="1"/>
        <end position="275"/>
    </location>
</feature>
<comment type="similarity">
    <text evidence="1 2">Belongs to the dTDP-4-dehydrorhamnose reductase family.</text>
</comment>
<dbReference type="UniPathway" id="UPA00124"/>
<dbReference type="AlphaFoldDB" id="A0A1N7BQM5"/>
<reference evidence="5" key="1">
    <citation type="submission" date="2017-01" db="EMBL/GenBank/DDBJ databases">
        <authorList>
            <person name="Varghese N."/>
            <person name="Submissions S."/>
        </authorList>
    </citation>
    <scope>NUCLEOTIDE SEQUENCE [LARGE SCALE GENOMIC DNA]</scope>
    <source>
        <strain evidence="5">ATCC 12950</strain>
    </source>
</reference>
<name>A0A1N7BQM5_9ACTN</name>
<dbReference type="GO" id="GO:0008831">
    <property type="term" value="F:dTDP-4-dehydrorhamnose reductase activity"/>
    <property type="evidence" value="ECO:0007669"/>
    <property type="project" value="UniProtKB-EC"/>
</dbReference>
<protein>
    <recommendedName>
        <fullName evidence="2">dTDP-4-dehydrorhamnose reductase</fullName>
        <ecNumber evidence="2">1.1.1.133</ecNumber>
    </recommendedName>
</protein>
<dbReference type="OrthoDB" id="9803892at2"/>
<keyword evidence="2" id="KW-0521">NADP</keyword>
<evidence type="ECO:0000259" key="3">
    <source>
        <dbReference type="Pfam" id="PF04321"/>
    </source>
</evidence>
<dbReference type="EC" id="1.1.1.133" evidence="2"/>
<dbReference type="PANTHER" id="PTHR10491:SF4">
    <property type="entry name" value="METHIONINE ADENOSYLTRANSFERASE 2 SUBUNIT BETA"/>
    <property type="match status" value="1"/>
</dbReference>
<gene>
    <name evidence="4" type="ORF">SAMN05421833_110118</name>
</gene>
<dbReference type="Pfam" id="PF04321">
    <property type="entry name" value="RmlD_sub_bind"/>
    <property type="match status" value="1"/>
</dbReference>
<proteinExistence type="inferred from homology"/>
<dbReference type="GO" id="GO:0019305">
    <property type="term" value="P:dTDP-rhamnose biosynthetic process"/>
    <property type="evidence" value="ECO:0007669"/>
    <property type="project" value="UniProtKB-UniPathway"/>
</dbReference>
<sequence length="285" mass="30559">MRWLVTGAAGMLGAELTTLLAGEGEDVAALSRRDLDLCDPAAVRAAVRTEKPDVVVNCAAWTAVDEAETREREALAVNGHAVPPLAAACAGHGATLVHLSTDYVFDGTARTPYAEDEPVNPVNAYGRTKAAGERAALRHGGYVVRTAWLYGAHGPNFAKTMIRLAAGGDPVRVVDDQHGQPTWTGDLAAQIVRLVRASPPPGVYHGTNAGRTTWYGYAREIFRLLGDDPDRVRPTSSRDFPRPARRPAYGVLGHEAWGRAGLAPMRDWREALRDAWPRLAGSGGL</sequence>
<dbReference type="InterPro" id="IPR036291">
    <property type="entry name" value="NAD(P)-bd_dom_sf"/>
</dbReference>
<dbReference type="CDD" id="cd05254">
    <property type="entry name" value="dTDP_HR_like_SDR_e"/>
    <property type="match status" value="1"/>
</dbReference>
<comment type="function">
    <text evidence="2">Catalyzes the reduction of dTDP-6-deoxy-L-lyxo-4-hexulose to yield dTDP-L-rhamnose.</text>
</comment>
<dbReference type="SUPFAM" id="SSF51735">
    <property type="entry name" value="NAD(P)-binding Rossmann-fold domains"/>
    <property type="match status" value="1"/>
</dbReference>
<evidence type="ECO:0000313" key="4">
    <source>
        <dbReference type="EMBL" id="SIR53494.1"/>
    </source>
</evidence>